<keyword evidence="5 8" id="KW-1133">Transmembrane helix</keyword>
<dbReference type="GeneID" id="28723033"/>
<comment type="similarity">
    <text evidence="8">Belongs to the FIT family. Fungal FIT2B/SCS3 subfamily.</text>
</comment>
<dbReference type="EMBL" id="CP014243">
    <property type="protein sequence ID" value="AMD19816.1"/>
    <property type="molecule type" value="Genomic_DNA"/>
</dbReference>
<dbReference type="GO" id="GO:0140042">
    <property type="term" value="P:lipid droplet formation"/>
    <property type="evidence" value="ECO:0007669"/>
    <property type="project" value="UniProtKB-UniRule"/>
</dbReference>
<reference evidence="10 11" key="1">
    <citation type="submission" date="2016-01" db="EMBL/GenBank/DDBJ databases">
        <title>Genome sequence of the yeast Holleya sinecauda.</title>
        <authorList>
            <person name="Dietrich F.S."/>
        </authorList>
    </citation>
    <scope>NUCLEOTIDE SEQUENCE [LARGE SCALE GENOMIC DNA]</scope>
    <source>
        <strain evidence="10 11">ATCC 58844</strain>
    </source>
</reference>
<evidence type="ECO:0000256" key="7">
    <source>
        <dbReference type="ARBA" id="ARBA00023136"/>
    </source>
</evidence>
<comment type="subcellular location">
    <subcellularLocation>
        <location evidence="1 8">Endoplasmic reticulum membrane</location>
        <topology evidence="1 8">Multi-pass membrane protein</topology>
    </subcellularLocation>
</comment>
<dbReference type="InterPro" id="IPR046400">
    <property type="entry name" value="SCS3"/>
</dbReference>
<organism evidence="10 11">
    <name type="scientific">Eremothecium sinecaudum</name>
    <dbReference type="NCBI Taxonomy" id="45286"/>
    <lineage>
        <taxon>Eukaryota</taxon>
        <taxon>Fungi</taxon>
        <taxon>Dikarya</taxon>
        <taxon>Ascomycota</taxon>
        <taxon>Saccharomycotina</taxon>
        <taxon>Saccharomycetes</taxon>
        <taxon>Saccharomycetales</taxon>
        <taxon>Saccharomycetaceae</taxon>
        <taxon>Eremothecium</taxon>
    </lineage>
</organism>
<dbReference type="InterPro" id="IPR019388">
    <property type="entry name" value="FIT"/>
</dbReference>
<feature type="transmembrane region" description="Helical" evidence="9">
    <location>
        <begin position="85"/>
        <end position="107"/>
    </location>
</feature>
<feature type="transmembrane region" description="Helical" evidence="9">
    <location>
        <begin position="12"/>
        <end position="35"/>
    </location>
</feature>
<feature type="transmembrane region" description="Helical" evidence="9">
    <location>
        <begin position="321"/>
        <end position="342"/>
    </location>
</feature>
<dbReference type="GO" id="GO:0008654">
    <property type="term" value="P:phospholipid biosynthetic process"/>
    <property type="evidence" value="ECO:0007669"/>
    <property type="project" value="UniProtKB-KW"/>
</dbReference>
<dbReference type="EC" id="3.6.1.-" evidence="8"/>
<dbReference type="AlphaFoldDB" id="A0A120K1Y0"/>
<evidence type="ECO:0000256" key="9">
    <source>
        <dbReference type="SAM" id="Phobius"/>
    </source>
</evidence>
<comment type="catalytic activity">
    <reaction evidence="8">
        <text>an acyl-CoA + H2O = an acyl-4'-phosphopantetheine + adenosine 3',5'-bisphosphate + 2 H(+)</text>
        <dbReference type="Rhea" id="RHEA:50044"/>
        <dbReference type="ChEBI" id="CHEBI:15377"/>
        <dbReference type="ChEBI" id="CHEBI:15378"/>
        <dbReference type="ChEBI" id="CHEBI:58342"/>
        <dbReference type="ChEBI" id="CHEBI:58343"/>
        <dbReference type="ChEBI" id="CHEBI:132023"/>
    </reaction>
</comment>
<evidence type="ECO:0000256" key="6">
    <source>
        <dbReference type="ARBA" id="ARBA00023098"/>
    </source>
</evidence>
<evidence type="ECO:0000256" key="1">
    <source>
        <dbReference type="ARBA" id="ARBA00004477"/>
    </source>
</evidence>
<feature type="transmembrane region" description="Helical" evidence="9">
    <location>
        <begin position="226"/>
        <end position="244"/>
    </location>
</feature>
<dbReference type="Pfam" id="PF10261">
    <property type="entry name" value="FIT"/>
    <property type="match status" value="1"/>
</dbReference>
<comment type="catalytic activity">
    <reaction evidence="8">
        <text>hexadecanoyl-CoA + H2O = S-hexadecanoyl-4'-phosphopantetheine + adenosine 3',5'-bisphosphate + 2 H(+)</text>
        <dbReference type="Rhea" id="RHEA:50032"/>
        <dbReference type="ChEBI" id="CHEBI:15377"/>
        <dbReference type="ChEBI" id="CHEBI:15378"/>
        <dbReference type="ChEBI" id="CHEBI:57379"/>
        <dbReference type="ChEBI" id="CHEBI:58343"/>
        <dbReference type="ChEBI" id="CHEBI:132018"/>
    </reaction>
</comment>
<evidence type="ECO:0000256" key="8">
    <source>
        <dbReference type="HAMAP-Rule" id="MF_03231"/>
    </source>
</evidence>
<gene>
    <name evidence="8" type="primary">SCS3</name>
    <name evidence="8" type="synonym">FIT2B</name>
    <name evidence="10" type="ORF">AW171_hschr31669</name>
</gene>
<dbReference type="PANTHER" id="PTHR23129">
    <property type="entry name" value="ACYL-COENZYME A DIPHOSPHATASE FITM2"/>
    <property type="match status" value="1"/>
</dbReference>
<feature type="active site" evidence="8">
    <location>
        <position position="226"/>
    </location>
</feature>
<feature type="transmembrane region" description="Helical" evidence="9">
    <location>
        <begin position="349"/>
        <end position="365"/>
    </location>
</feature>
<dbReference type="RefSeq" id="XP_017986812.1">
    <property type="nucleotide sequence ID" value="XM_018131300.1"/>
</dbReference>
<feature type="active site" evidence="8">
    <location>
        <position position="343"/>
    </location>
</feature>
<keyword evidence="4 8" id="KW-0256">Endoplasmic reticulum</keyword>
<dbReference type="OrthoDB" id="5579088at2759"/>
<evidence type="ECO:0000256" key="2">
    <source>
        <dbReference type="ARBA" id="ARBA00022692"/>
    </source>
</evidence>
<comment type="catalytic activity">
    <reaction evidence="8">
        <text>(9Z)-octadecenoyl-CoA + H2O = S-(9Z-octadecenoyl)-4'-phosphopantetheine + adenosine 3',5'-bisphosphate + 2 H(+)</text>
        <dbReference type="Rhea" id="RHEA:65564"/>
        <dbReference type="ChEBI" id="CHEBI:15377"/>
        <dbReference type="ChEBI" id="CHEBI:15378"/>
        <dbReference type="ChEBI" id="CHEBI:57387"/>
        <dbReference type="ChEBI" id="CHEBI:58343"/>
        <dbReference type="ChEBI" id="CHEBI:156553"/>
    </reaction>
</comment>
<evidence type="ECO:0000256" key="4">
    <source>
        <dbReference type="ARBA" id="ARBA00022824"/>
    </source>
</evidence>
<keyword evidence="11" id="KW-1185">Reference proteome</keyword>
<keyword evidence="7 8" id="KW-0472">Membrane</keyword>
<dbReference type="GO" id="GO:0005789">
    <property type="term" value="C:endoplasmic reticulum membrane"/>
    <property type="evidence" value="ECO:0007669"/>
    <property type="project" value="UniProtKB-SubCell"/>
</dbReference>
<keyword evidence="2 8" id="KW-0812">Transmembrane</keyword>
<sequence length="366" mass="42950">MASLSESRQSYLRWAVLLVCPGVILIGNVVSLVSPAGHWTADKNSIINVWLIKKGWFWTSLIGWWCIVRYRGFDTRLMRQDFQRYVSFTVWWYIYTQALWIGVAPIMDLIFVFTGGHCNFEIFDSDMRLNSNFHDTEHRRWAALRKLYDWFNNNDRVPKGSSNLMSETLYWLKCRREGFCDKTPGDHLSINKFIQESLSTKYDMRSSSMCSRFGGQWVGGHDPSGHVFLITLMSIFLLEECYTLRNRVSSRFQKSCATYRRPFFNYIKELFSFAAIRNVNSGSQNESNWLTLFLYLLIEFLKTLMKIVMLTVKFVLWENPIILILALLCTWLWSIFVTSIVFHSFLEQCTGLVSAYVVILFLNYVC</sequence>
<feature type="transmembrane region" description="Helical" evidence="9">
    <location>
        <begin position="55"/>
        <end position="73"/>
    </location>
</feature>
<proteinExistence type="inferred from homology"/>
<accession>A0A120K1Y0</accession>
<keyword evidence="8" id="KW-0594">Phospholipid biosynthesis</keyword>
<name>A0A120K1Y0_9SACH</name>
<comment type="catalytic activity">
    <reaction evidence="8">
        <text>(5Z,8Z,11Z,14Z)-eicosatetraenoyl-CoA + H2O = S-(5Z,8Z,11Z,14Z-eicosatetraenoyl)-4'-phosphopantetheine + adenosine 3',5'-bisphosphate + 2 H(+)</text>
        <dbReference type="Rhea" id="RHEA:65568"/>
        <dbReference type="ChEBI" id="CHEBI:15377"/>
        <dbReference type="ChEBI" id="CHEBI:15378"/>
        <dbReference type="ChEBI" id="CHEBI:57368"/>
        <dbReference type="ChEBI" id="CHEBI:58343"/>
        <dbReference type="ChEBI" id="CHEBI:156554"/>
    </reaction>
</comment>
<keyword evidence="6" id="KW-0443">Lipid metabolism</keyword>
<evidence type="ECO:0000256" key="5">
    <source>
        <dbReference type="ARBA" id="ARBA00022989"/>
    </source>
</evidence>
<dbReference type="Proteomes" id="UP000243052">
    <property type="component" value="Chromosome iii"/>
</dbReference>
<evidence type="ECO:0000313" key="10">
    <source>
        <dbReference type="EMBL" id="AMD19816.1"/>
    </source>
</evidence>
<comment type="function">
    <text evidence="8">Fatty acyl-coenzyme A (CoA) diphosphatase that hydrolyzes fatty acyl-CoA to yield acyl-4'-phosphopantetheine and adenosine 3',5'-bisphosphate. Preferentially hydrolyzes unsaturated long-chain acyl-CoA substrates in the endoplasmic reticulum (ER) lumen. This catalytic activity is required for maintaining ER structure and for lipid droplets (LDs) biogenesis, which are lipid storage organelles involved in maintaining lipid and energy homeostasis. May directly bind to diacylglycerol (DAGs) and triacylglycerol, which is also important for LD biogenesis. May support directional budding of nacent LDs from the ER into the cytosol by reducing DAG levels at sites of LD formation. May play a role in the regulation of cell morphology and cytoskeletal organization. Involved in phospholipid biosynthesis.</text>
</comment>
<keyword evidence="8" id="KW-1208">Phospholipid metabolism</keyword>
<keyword evidence="3 8" id="KW-0378">Hydrolase</keyword>
<evidence type="ECO:0000313" key="11">
    <source>
        <dbReference type="Proteomes" id="UP000243052"/>
    </source>
</evidence>
<dbReference type="GO" id="GO:0010945">
    <property type="term" value="F:coenzyme A diphosphatase activity"/>
    <property type="evidence" value="ECO:0007669"/>
    <property type="project" value="InterPro"/>
</dbReference>
<dbReference type="HAMAP" id="MF_03231">
    <property type="entry name" value="SCS3"/>
    <property type="match status" value="1"/>
</dbReference>
<dbReference type="PANTHER" id="PTHR23129:SF0">
    <property type="entry name" value="ACYL-COENZYME A DIPHOSPHATASE FITM2"/>
    <property type="match status" value="1"/>
</dbReference>
<keyword evidence="8" id="KW-0444">Lipid biosynthesis</keyword>
<protein>
    <recommendedName>
        <fullName evidence="8">Acyl-coenzyme A diphosphatase SCS3</fullName>
        <ecNumber evidence="8">3.6.1.-</ecNumber>
    </recommendedName>
    <alternativeName>
        <fullName evidence="8">FIT family protein SCS3</fullName>
    </alternativeName>
</protein>
<dbReference type="STRING" id="45286.A0A120K1Y0"/>
<evidence type="ECO:0000256" key="3">
    <source>
        <dbReference type="ARBA" id="ARBA00022801"/>
    </source>
</evidence>